<feature type="compositionally biased region" description="Polar residues" evidence="1">
    <location>
        <begin position="50"/>
        <end position="63"/>
    </location>
</feature>
<dbReference type="AlphaFoldDB" id="A0A4R7D261"/>
<accession>A0A4R7D261</accession>
<sequence length="70" mass="7514">MAKNDKKNNRKQALKTIRLDELKAFGITQDPQVGNGIEEIDGEKLAGGRNDNSGTSLCQNWPTVGSLGGD</sequence>
<gene>
    <name evidence="2" type="ORF">B0I21_103350</name>
</gene>
<dbReference type="RefSeq" id="WP_133639875.1">
    <property type="nucleotide sequence ID" value="NZ_SNZV01000003.1"/>
</dbReference>
<keyword evidence="3" id="KW-1185">Reference proteome</keyword>
<comment type="caution">
    <text evidence="2">The sequence shown here is derived from an EMBL/GenBank/DDBJ whole genome shotgun (WGS) entry which is preliminary data.</text>
</comment>
<protein>
    <submittedName>
        <fullName evidence="2">Uncharacterized protein</fullName>
    </submittedName>
</protein>
<evidence type="ECO:0000256" key="1">
    <source>
        <dbReference type="SAM" id="MobiDB-lite"/>
    </source>
</evidence>
<evidence type="ECO:0000313" key="3">
    <source>
        <dbReference type="Proteomes" id="UP000294752"/>
    </source>
</evidence>
<feature type="region of interest" description="Disordered" evidence="1">
    <location>
        <begin position="43"/>
        <end position="70"/>
    </location>
</feature>
<dbReference type="OrthoDB" id="9941758at2"/>
<proteinExistence type="predicted"/>
<name>A0A4R7D261_9SPHI</name>
<organism evidence="2 3">
    <name type="scientific">Sphingobacterium paludis</name>
    <dbReference type="NCBI Taxonomy" id="1476465"/>
    <lineage>
        <taxon>Bacteria</taxon>
        <taxon>Pseudomonadati</taxon>
        <taxon>Bacteroidota</taxon>
        <taxon>Sphingobacteriia</taxon>
        <taxon>Sphingobacteriales</taxon>
        <taxon>Sphingobacteriaceae</taxon>
        <taxon>Sphingobacterium</taxon>
    </lineage>
</organism>
<evidence type="ECO:0000313" key="2">
    <source>
        <dbReference type="EMBL" id="TDS14850.1"/>
    </source>
</evidence>
<dbReference type="EMBL" id="SNZV01000003">
    <property type="protein sequence ID" value="TDS14850.1"/>
    <property type="molecule type" value="Genomic_DNA"/>
</dbReference>
<reference evidence="2 3" key="1">
    <citation type="submission" date="2019-03" db="EMBL/GenBank/DDBJ databases">
        <title>Genomic Encyclopedia of Type Strains, Phase III (KMG-III): the genomes of soil and plant-associated and newly described type strains.</title>
        <authorList>
            <person name="Whitman W."/>
        </authorList>
    </citation>
    <scope>NUCLEOTIDE SEQUENCE [LARGE SCALE GENOMIC DNA]</scope>
    <source>
        <strain evidence="2 3">CGMCC 1.12801</strain>
    </source>
</reference>
<dbReference type="Proteomes" id="UP000294752">
    <property type="component" value="Unassembled WGS sequence"/>
</dbReference>